<accession>W6VD81</accession>
<evidence type="ECO:0000313" key="11">
    <source>
        <dbReference type="EMBL" id="EUB64909.1"/>
    </source>
</evidence>
<evidence type="ECO:0000313" key="12">
    <source>
        <dbReference type="Proteomes" id="UP000019149"/>
    </source>
</evidence>
<dbReference type="OMA" id="IKYAWYE"/>
<feature type="binding site" evidence="6">
    <location>
        <begin position="335"/>
        <end position="336"/>
    </location>
    <ligand>
        <name>S-adenosyl-L-methionine</name>
        <dbReference type="ChEBI" id="CHEBI:59789"/>
    </ligand>
</feature>
<proteinExistence type="inferred from homology"/>
<evidence type="ECO:0000256" key="1">
    <source>
        <dbReference type="ARBA" id="ARBA00022603"/>
    </source>
</evidence>
<dbReference type="GO" id="GO:0006355">
    <property type="term" value="P:regulation of DNA-templated transcription"/>
    <property type="evidence" value="ECO:0007669"/>
    <property type="project" value="TreeGrafter"/>
</dbReference>
<keyword evidence="1 4" id="KW-0489">Methyltransferase</keyword>
<dbReference type="Gene3D" id="2.70.160.11">
    <property type="entry name" value="Hnrnp arginine n-methyltransferase1"/>
    <property type="match status" value="1"/>
</dbReference>
<dbReference type="PIRSF" id="PIRSF015894">
    <property type="entry name" value="Skb1_MeTrfase"/>
    <property type="match status" value="1"/>
</dbReference>
<dbReference type="InterPro" id="IPR035247">
    <property type="entry name" value="PRMT5_TIM"/>
</dbReference>
<dbReference type="Proteomes" id="UP000019149">
    <property type="component" value="Unassembled WGS sequence"/>
</dbReference>
<dbReference type="InterPro" id="IPR029063">
    <property type="entry name" value="SAM-dependent_MTases_sf"/>
</dbReference>
<dbReference type="InterPro" id="IPR035248">
    <property type="entry name" value="PRMT5_C"/>
</dbReference>
<evidence type="ECO:0000256" key="7">
    <source>
        <dbReference type="PIRSR" id="PIRSR015894-3"/>
    </source>
</evidence>
<dbReference type="KEGG" id="egl:EGR_00178"/>
<dbReference type="PANTHER" id="PTHR10738">
    <property type="entry name" value="PROTEIN ARGININE N-METHYLTRANSFERASE 5"/>
    <property type="match status" value="1"/>
</dbReference>
<evidence type="ECO:0000259" key="10">
    <source>
        <dbReference type="Pfam" id="PF17286"/>
    </source>
</evidence>
<dbReference type="Gene3D" id="3.20.20.150">
    <property type="entry name" value="Divalent-metal-dependent TIM barrel enzymes"/>
    <property type="match status" value="1"/>
</dbReference>
<dbReference type="InterPro" id="IPR025799">
    <property type="entry name" value="Arg_MeTrfase"/>
</dbReference>
<dbReference type="EMBL" id="APAU02000001">
    <property type="protein sequence ID" value="EUB64909.1"/>
    <property type="molecule type" value="Genomic_DNA"/>
</dbReference>
<evidence type="ECO:0000256" key="2">
    <source>
        <dbReference type="ARBA" id="ARBA00022679"/>
    </source>
</evidence>
<evidence type="ECO:0000259" key="8">
    <source>
        <dbReference type="Pfam" id="PF05185"/>
    </source>
</evidence>
<dbReference type="AlphaFoldDB" id="W6VD81"/>
<feature type="binding site" evidence="6">
    <location>
        <begin position="438"/>
        <end position="439"/>
    </location>
    <ligand>
        <name>S-adenosyl-L-methionine</name>
        <dbReference type="ChEBI" id="CHEBI:59789"/>
    </ligand>
</feature>
<dbReference type="GeneID" id="36335893"/>
<feature type="active site" description="Proton donor/acceptor" evidence="5">
    <location>
        <position position="465"/>
    </location>
</feature>
<dbReference type="Pfam" id="PF17285">
    <property type="entry name" value="PRMT5_TIM"/>
    <property type="match status" value="1"/>
</dbReference>
<feature type="binding site" evidence="6">
    <location>
        <position position="410"/>
    </location>
    <ligand>
        <name>S-adenosyl-L-methionine</name>
        <dbReference type="ChEBI" id="CHEBI:59789"/>
    </ligand>
</feature>
<feature type="site" description="Critical for specifying symmetric addition of methyl groups" evidence="7">
    <location>
        <position position="329"/>
    </location>
</feature>
<feature type="binding site" evidence="6">
    <location>
        <position position="326"/>
    </location>
    <ligand>
        <name>S-adenosyl-L-methionine</name>
        <dbReference type="ChEBI" id="CHEBI:59789"/>
    </ligand>
</feature>
<dbReference type="InterPro" id="IPR007857">
    <property type="entry name" value="Arg_MeTrfase_PRMT5"/>
</dbReference>
<dbReference type="CTD" id="36335893"/>
<evidence type="ECO:0000259" key="9">
    <source>
        <dbReference type="Pfam" id="PF17285"/>
    </source>
</evidence>
<reference evidence="11 12" key="1">
    <citation type="journal article" date="2013" name="Nat. Genet.">
        <title>The genome of the hydatid tapeworm Echinococcus granulosus.</title>
        <authorList>
            <person name="Zheng H."/>
            <person name="Zhang W."/>
            <person name="Zhang L."/>
            <person name="Zhang Z."/>
            <person name="Li J."/>
            <person name="Lu G."/>
            <person name="Zhu Y."/>
            <person name="Wang Y."/>
            <person name="Huang Y."/>
            <person name="Liu J."/>
            <person name="Kang H."/>
            <person name="Chen J."/>
            <person name="Wang L."/>
            <person name="Chen A."/>
            <person name="Yu S."/>
            <person name="Gao Z."/>
            <person name="Jin L."/>
            <person name="Gu W."/>
            <person name="Wang Z."/>
            <person name="Zhao L."/>
            <person name="Shi B."/>
            <person name="Wen H."/>
            <person name="Lin R."/>
            <person name="Jones M.K."/>
            <person name="Brejova B."/>
            <person name="Vinar T."/>
            <person name="Zhao G."/>
            <person name="McManus D.P."/>
            <person name="Chen Z."/>
            <person name="Zhou Y."/>
            <person name="Wang S."/>
        </authorList>
    </citation>
    <scope>NUCLEOTIDE SEQUENCE [LARGE SCALE GENOMIC DNA]</scope>
</reference>
<keyword evidence="12" id="KW-1185">Reference proteome</keyword>
<feature type="active site" description="Proton donor/acceptor" evidence="5">
    <location>
        <position position="456"/>
    </location>
</feature>
<dbReference type="InterPro" id="IPR035075">
    <property type="entry name" value="PRMT5"/>
</dbReference>
<feature type="domain" description="PRMT5 arginine-N-methyltransferase" evidence="8">
    <location>
        <begin position="300"/>
        <end position="485"/>
    </location>
</feature>
<dbReference type="GO" id="GO:0005829">
    <property type="term" value="C:cytosol"/>
    <property type="evidence" value="ECO:0007669"/>
    <property type="project" value="TreeGrafter"/>
</dbReference>
<dbReference type="RefSeq" id="XP_024356105.1">
    <property type="nucleotide sequence ID" value="XM_024489427.1"/>
</dbReference>
<feature type="domain" description="PRMT5 oligomerisation" evidence="10">
    <location>
        <begin position="488"/>
        <end position="660"/>
    </location>
</feature>
<comment type="similarity">
    <text evidence="4">Belongs to the class I-like SAM-binding methyltransferase superfamily.</text>
</comment>
<dbReference type="GO" id="GO:0016274">
    <property type="term" value="F:protein-arginine N-methyltransferase activity"/>
    <property type="evidence" value="ECO:0007669"/>
    <property type="project" value="InterPro"/>
</dbReference>
<sequence>MVVWICNTLASSAMMDSNLVGLRIKALDDARKQFQTARNEGFAFIGIDLFPALYSCPQSLHDVDEMLPLVGSDCVDPKKGTLQFVQKCLGDSIGGGIVGFTSKWIDCDSKDTLVSRISEYCLRKELSWAVHLALPAIEVPLQHVNNIKLAQVLTAFIKSEIASIKIWISLPMYIEGDEGQEASSPWHWWSQLVGLAGPAACESLGLLLEVPADLPKEDVVNRWLSEPVTCLALSTQLFLTNSKGFPILSHAHQHVLRKFLKINAQVLITGPSHHERGLSIYRQYINWIWKCTVEGKSLYEKYSLGFEDQLQEPLQPLQDNLSSATYGVFEMDPYKYKAYEEAIYLALLHRCSSGKMIESYQSPFTEVGFNGDPGVKQIICVLGAGQGPFVDASLQASRRSCCPVRIYIIEKNSNALLTLRHRMQTDWSGEDVHLVPGDMRCLSAPPPEKVDIFVSELLGSFGDNELSPECLDGAQHLLKDDGISIPASYTSYVAPLQSLRIYIETSRCMDNPKCQERIQKHSETPYVIRLSNCQILAAPEEAFTFKHPRKDIDTTPNTRYCCLTFVPREDGVIHGFAGYFEAVLYDKIMLSIHPQRHSPNMFSWFPMVFPLVSAVPVKAGQKVAFHLWRCISPRHVWYEWATTEPTVSKIHNSAGSAYKIGL</sequence>
<dbReference type="GO" id="GO:0032259">
    <property type="term" value="P:methylation"/>
    <property type="evidence" value="ECO:0007669"/>
    <property type="project" value="UniProtKB-KW"/>
</dbReference>
<gene>
    <name evidence="11" type="ORF">EGR_00178</name>
</gene>
<organism evidence="11 12">
    <name type="scientific">Echinococcus granulosus</name>
    <name type="common">Hydatid tapeworm</name>
    <dbReference type="NCBI Taxonomy" id="6210"/>
    <lineage>
        <taxon>Eukaryota</taxon>
        <taxon>Metazoa</taxon>
        <taxon>Spiralia</taxon>
        <taxon>Lophotrochozoa</taxon>
        <taxon>Platyhelminthes</taxon>
        <taxon>Cestoda</taxon>
        <taxon>Eucestoda</taxon>
        <taxon>Cyclophyllidea</taxon>
        <taxon>Taeniidae</taxon>
        <taxon>Echinococcus</taxon>
        <taxon>Echinococcus granulosus group</taxon>
    </lineage>
</organism>
<evidence type="ECO:0000256" key="6">
    <source>
        <dbReference type="PIRSR" id="PIRSR015894-2"/>
    </source>
</evidence>
<dbReference type="Pfam" id="PF05185">
    <property type="entry name" value="PRMT5"/>
    <property type="match status" value="1"/>
</dbReference>
<dbReference type="GO" id="GO:0005634">
    <property type="term" value="C:nucleus"/>
    <property type="evidence" value="ECO:0007669"/>
    <property type="project" value="TreeGrafter"/>
</dbReference>
<feature type="domain" description="PRMT5 TIM barrel" evidence="9">
    <location>
        <begin position="96"/>
        <end position="288"/>
    </location>
</feature>
<dbReference type="PANTHER" id="PTHR10738:SF0">
    <property type="entry name" value="PROTEIN ARGININE N-METHYLTRANSFERASE 5"/>
    <property type="match status" value="1"/>
</dbReference>
<evidence type="ECO:0000256" key="3">
    <source>
        <dbReference type="ARBA" id="ARBA00022691"/>
    </source>
</evidence>
<evidence type="ECO:0000256" key="4">
    <source>
        <dbReference type="PIRNR" id="PIRNR015894"/>
    </source>
</evidence>
<keyword evidence="2 4" id="KW-0808">Transferase</keyword>
<comment type="caution">
    <text evidence="11">The sequence shown here is derived from an EMBL/GenBank/DDBJ whole genome shotgun (WGS) entry which is preliminary data.</text>
</comment>
<dbReference type="PROSITE" id="PS51678">
    <property type="entry name" value="SAM_MT_PRMT"/>
    <property type="match status" value="1"/>
</dbReference>
<protein>
    <recommendedName>
        <fullName evidence="4">Protein arginine N-methyltransferase</fullName>
    </recommendedName>
</protein>
<dbReference type="OrthoDB" id="1368803at2759"/>
<dbReference type="Gene3D" id="3.40.50.150">
    <property type="entry name" value="Vaccinia Virus protein VP39"/>
    <property type="match status" value="1"/>
</dbReference>
<dbReference type="SUPFAM" id="SSF53335">
    <property type="entry name" value="S-adenosyl-L-methionine-dependent methyltransferases"/>
    <property type="match status" value="1"/>
</dbReference>
<name>W6VD81_ECHGR</name>
<dbReference type="Pfam" id="PF17286">
    <property type="entry name" value="PRMT5_C"/>
    <property type="match status" value="1"/>
</dbReference>
<keyword evidence="3 4" id="KW-0949">S-adenosyl-L-methionine</keyword>
<dbReference type="STRING" id="6210.W6VD81"/>
<evidence type="ECO:0000256" key="5">
    <source>
        <dbReference type="PIRSR" id="PIRSR015894-1"/>
    </source>
</evidence>